<keyword evidence="3" id="KW-1185">Reference proteome</keyword>
<comment type="caution">
    <text evidence="2">The sequence shown here is derived from an EMBL/GenBank/DDBJ whole genome shotgun (WGS) entry which is preliminary data.</text>
</comment>
<accession>A0A5N8WY84</accession>
<protein>
    <submittedName>
        <fullName evidence="2">Uncharacterized protein</fullName>
    </submittedName>
</protein>
<gene>
    <name evidence="2" type="ORF">FPZ41_28730</name>
</gene>
<reference evidence="2 3" key="1">
    <citation type="submission" date="2019-09" db="EMBL/GenBank/DDBJ databases">
        <authorList>
            <person name="Duangmal K."/>
            <person name="Teo W.F.A."/>
            <person name="Lipun K."/>
        </authorList>
    </citation>
    <scope>NUCLEOTIDE SEQUENCE [LARGE SCALE GENOMIC DNA]</scope>
    <source>
        <strain evidence="2 3">K1PN6</strain>
    </source>
</reference>
<evidence type="ECO:0000313" key="2">
    <source>
        <dbReference type="EMBL" id="MPY52343.1"/>
    </source>
</evidence>
<feature type="compositionally biased region" description="Basic and acidic residues" evidence="1">
    <location>
        <begin position="10"/>
        <end position="19"/>
    </location>
</feature>
<feature type="region of interest" description="Disordered" evidence="1">
    <location>
        <begin position="1"/>
        <end position="39"/>
    </location>
</feature>
<dbReference type="Proteomes" id="UP000373149">
    <property type="component" value="Unassembled WGS sequence"/>
</dbReference>
<dbReference type="AlphaFoldDB" id="A0A5N8WY84"/>
<dbReference type="EMBL" id="VMNX01000132">
    <property type="protein sequence ID" value="MPY52343.1"/>
    <property type="molecule type" value="Genomic_DNA"/>
</dbReference>
<feature type="compositionally biased region" description="Pro residues" evidence="1">
    <location>
        <begin position="20"/>
        <end position="31"/>
    </location>
</feature>
<sequence length="79" mass="8973">MTGGNELEDQDRRIDEPRPLGRPRPVHGPHPPLHHEEVARVDIRVEKRVPSFDTYASSFDAVWETATPVRERALGLPPD</sequence>
<name>A0A5N8WY84_9ACTN</name>
<evidence type="ECO:0000313" key="3">
    <source>
        <dbReference type="Proteomes" id="UP000373149"/>
    </source>
</evidence>
<evidence type="ECO:0000256" key="1">
    <source>
        <dbReference type="SAM" id="MobiDB-lite"/>
    </source>
</evidence>
<organism evidence="2 3">
    <name type="scientific">Streptomyces acidicola</name>
    <dbReference type="NCBI Taxonomy" id="2596892"/>
    <lineage>
        <taxon>Bacteria</taxon>
        <taxon>Bacillati</taxon>
        <taxon>Actinomycetota</taxon>
        <taxon>Actinomycetes</taxon>
        <taxon>Kitasatosporales</taxon>
        <taxon>Streptomycetaceae</taxon>
        <taxon>Streptomyces</taxon>
    </lineage>
</organism>
<proteinExistence type="predicted"/>